<dbReference type="InterPro" id="IPR027417">
    <property type="entry name" value="P-loop_NTPase"/>
</dbReference>
<dbReference type="PRINTS" id="PR00364">
    <property type="entry name" value="DISEASERSIST"/>
</dbReference>
<dbReference type="Pfam" id="PF00931">
    <property type="entry name" value="NB-ARC"/>
    <property type="match status" value="1"/>
</dbReference>
<keyword evidence="4" id="KW-0611">Plant defense</keyword>
<dbReference type="Gene3D" id="3.40.50.300">
    <property type="entry name" value="P-loop containing nucleotide triphosphate hydrolases"/>
    <property type="match status" value="1"/>
</dbReference>
<evidence type="ECO:0000256" key="3">
    <source>
        <dbReference type="ARBA" id="ARBA00022741"/>
    </source>
</evidence>
<keyword evidence="1" id="KW-0433">Leucine-rich repeat</keyword>
<dbReference type="InterPro" id="IPR041118">
    <property type="entry name" value="Rx_N"/>
</dbReference>
<dbReference type="OrthoDB" id="37484at2759"/>
<dbReference type="Gene3D" id="1.10.8.430">
    <property type="entry name" value="Helical domain of apoptotic protease-activating factors"/>
    <property type="match status" value="1"/>
</dbReference>
<dbReference type="InterPro" id="IPR056789">
    <property type="entry name" value="LRR_R13L1-DRL21"/>
</dbReference>
<dbReference type="InterPro" id="IPR002182">
    <property type="entry name" value="NB-ARC"/>
</dbReference>
<dbReference type="Pfam" id="PF25019">
    <property type="entry name" value="LRR_R13L1-DRL21"/>
    <property type="match status" value="1"/>
</dbReference>
<evidence type="ECO:0000256" key="6">
    <source>
        <dbReference type="SAM" id="MobiDB-lite"/>
    </source>
</evidence>
<accession>A0A1U8QB86</accession>
<evidence type="ECO:0000256" key="5">
    <source>
        <dbReference type="ARBA" id="ARBA00022840"/>
    </source>
</evidence>
<name>A0A1U8QB86_NELNU</name>
<dbReference type="GO" id="GO:0051707">
    <property type="term" value="P:response to other organism"/>
    <property type="evidence" value="ECO:0007669"/>
    <property type="project" value="UniProtKB-ARBA"/>
</dbReference>
<dbReference type="InterPro" id="IPR042197">
    <property type="entry name" value="Apaf_helical"/>
</dbReference>
<dbReference type="Pfam" id="PF23559">
    <property type="entry name" value="WHD_DRP"/>
    <property type="match status" value="1"/>
</dbReference>
<protein>
    <submittedName>
        <fullName evidence="12">Disease resistance RPP13-like protein 1</fullName>
    </submittedName>
</protein>
<dbReference type="SUPFAM" id="SSF52540">
    <property type="entry name" value="P-loop containing nucleoside triphosphate hydrolases"/>
    <property type="match status" value="1"/>
</dbReference>
<dbReference type="Proteomes" id="UP000189703">
    <property type="component" value="Unplaced"/>
</dbReference>
<feature type="domain" description="R13L1/DRL21-like LRR repeat region" evidence="10">
    <location>
        <begin position="531"/>
        <end position="639"/>
    </location>
</feature>
<dbReference type="RefSeq" id="XP_019056038.1">
    <property type="nucleotide sequence ID" value="XM_019200493.1"/>
</dbReference>
<dbReference type="Gene3D" id="3.80.10.10">
    <property type="entry name" value="Ribonuclease Inhibitor"/>
    <property type="match status" value="1"/>
</dbReference>
<dbReference type="InParanoid" id="A0A1U8QB86"/>
<keyword evidence="11" id="KW-1185">Reference proteome</keyword>
<keyword evidence="2" id="KW-0677">Repeat</keyword>
<dbReference type="InterPro" id="IPR032675">
    <property type="entry name" value="LRR_dom_sf"/>
</dbReference>
<evidence type="ECO:0000259" key="10">
    <source>
        <dbReference type="Pfam" id="PF25019"/>
    </source>
</evidence>
<dbReference type="AlphaFoldDB" id="A0A1U8QB86"/>
<reference evidence="12" key="1">
    <citation type="submission" date="2025-08" db="UniProtKB">
        <authorList>
            <consortium name="RefSeq"/>
        </authorList>
    </citation>
    <scope>IDENTIFICATION</scope>
</reference>
<evidence type="ECO:0000313" key="11">
    <source>
        <dbReference type="Proteomes" id="UP000189703"/>
    </source>
</evidence>
<evidence type="ECO:0000256" key="4">
    <source>
        <dbReference type="ARBA" id="ARBA00022821"/>
    </source>
</evidence>
<organism evidence="11 12">
    <name type="scientific">Nelumbo nucifera</name>
    <name type="common">Sacred lotus</name>
    <dbReference type="NCBI Taxonomy" id="4432"/>
    <lineage>
        <taxon>Eukaryota</taxon>
        <taxon>Viridiplantae</taxon>
        <taxon>Streptophyta</taxon>
        <taxon>Embryophyta</taxon>
        <taxon>Tracheophyta</taxon>
        <taxon>Spermatophyta</taxon>
        <taxon>Magnoliopsida</taxon>
        <taxon>Proteales</taxon>
        <taxon>Nelumbonaceae</taxon>
        <taxon>Nelumbo</taxon>
    </lineage>
</organism>
<evidence type="ECO:0000259" key="9">
    <source>
        <dbReference type="Pfam" id="PF23559"/>
    </source>
</evidence>
<feature type="domain" description="NB-ARC" evidence="7">
    <location>
        <begin position="162"/>
        <end position="332"/>
    </location>
</feature>
<dbReference type="PANTHER" id="PTHR36766">
    <property type="entry name" value="PLANT BROAD-SPECTRUM MILDEW RESISTANCE PROTEIN RPW8"/>
    <property type="match status" value="1"/>
</dbReference>
<dbReference type="eggNOG" id="KOG4658">
    <property type="taxonomic scope" value="Eukaryota"/>
</dbReference>
<dbReference type="GO" id="GO:0006952">
    <property type="term" value="P:defense response"/>
    <property type="evidence" value="ECO:0007669"/>
    <property type="project" value="UniProtKB-KW"/>
</dbReference>
<evidence type="ECO:0000256" key="2">
    <source>
        <dbReference type="ARBA" id="ARBA00022737"/>
    </source>
</evidence>
<keyword evidence="3" id="KW-0547">Nucleotide-binding</keyword>
<evidence type="ECO:0000313" key="12">
    <source>
        <dbReference type="RefSeq" id="XP_019056038.1"/>
    </source>
</evidence>
<dbReference type="GeneID" id="104613473"/>
<dbReference type="Gene3D" id="1.20.5.4130">
    <property type="match status" value="1"/>
</dbReference>
<dbReference type="PANTHER" id="PTHR36766:SF40">
    <property type="entry name" value="DISEASE RESISTANCE PROTEIN RGA3"/>
    <property type="match status" value="1"/>
</dbReference>
<keyword evidence="5" id="KW-0067">ATP-binding</keyword>
<gene>
    <name evidence="12" type="primary">LOC104613473</name>
</gene>
<feature type="domain" description="Disease resistance protein winged helix" evidence="9">
    <location>
        <begin position="419"/>
        <end position="454"/>
    </location>
</feature>
<feature type="domain" description="Disease resistance N-terminal" evidence="8">
    <location>
        <begin position="3"/>
        <end position="84"/>
    </location>
</feature>
<dbReference type="KEGG" id="nnu:104613473"/>
<dbReference type="OMA" id="ECDISTE"/>
<dbReference type="GO" id="GO:0005524">
    <property type="term" value="F:ATP binding"/>
    <property type="evidence" value="ECO:0007669"/>
    <property type="project" value="UniProtKB-KW"/>
</dbReference>
<proteinExistence type="predicted"/>
<feature type="region of interest" description="Disordered" evidence="6">
    <location>
        <begin position="736"/>
        <end position="757"/>
    </location>
</feature>
<dbReference type="InterPro" id="IPR058922">
    <property type="entry name" value="WHD_DRP"/>
</dbReference>
<evidence type="ECO:0000256" key="1">
    <source>
        <dbReference type="ARBA" id="ARBA00022614"/>
    </source>
</evidence>
<dbReference type="FunFam" id="3.40.50.300:FF:001091">
    <property type="entry name" value="Probable disease resistance protein At1g61300"/>
    <property type="match status" value="1"/>
</dbReference>
<evidence type="ECO:0000259" key="7">
    <source>
        <dbReference type="Pfam" id="PF00931"/>
    </source>
</evidence>
<sequence length="846" mass="96609">MLEQLTSSELRGVALRWRIHKKLKKLENTLSKIQAVLIDAENKQMKDIKVEKWLDDLKHVAYDVEDILDKVSTEALRQKLEAEAKIKQVRKKLIPYNLRPRVVSFKFGIVSKISTINKELEEIALERDRLGLQEGVGAESVRVEQRRPTSSLLNESLVYGREEDKAKIIKLLLSDEHNHNGALVIPIVGMPGVGKTTLAQLVYNGDSVKQYFDLKAWVYVSEGYNMLTLTKAILESATGQSCNLNELDSLQANLKKELKDKKFLLVLDEVWNENYNDWCALLSPFRGGIQESKIIVTTRSETVSSVVGNVHAYKLNVLSEKDCFLLFKQHAFVDGISETNPNLEELGRGIVGKCNGLPLAAKTLGGLLHSKVDVNEWRNILESELWELPEDRSEILPALRLSYHHLPAHLKRCFAYCSIFPKGYEFEETLVFLWMAEGFVQPNERKHMEDIAGGTCFRLEDGNKSNNRANKIPEKARHSSFLRGQYDRITKFQAFHELKLLRTFLPLTRREDKISNKRVRQNFTPPREHSHFKVRECRCIQLTDASRANLKDKLHIQGLKLEWSGASSFHEDVLRVLQPHMNLKELFISSYLGEFFPSWIGDQSLSNLVILKLFKCSKCKSLPPLGQLPMLKDLYIEGMHRINCVGREFYGDCLDKTFPSLEILSFREMLGLVEWFGLGEEKELKGIEEFPNLTKLTMQNCPKLQKLSPCFPALVSLEVKDCKALIALPKLLPSSVSTDQPSKRFKKGQRSSSERGDELTPHLCELVIGDCLKLREAPFPLPFMTKLEIRGCSVHHFYGQEESNKLLLEGFAEITSLNSFHISEFVNTFPTGISSSHDCTRRLRNL</sequence>
<dbReference type="SUPFAM" id="SSF52058">
    <property type="entry name" value="L domain-like"/>
    <property type="match status" value="1"/>
</dbReference>
<evidence type="ECO:0000259" key="8">
    <source>
        <dbReference type="Pfam" id="PF18052"/>
    </source>
</evidence>
<dbReference type="GO" id="GO:0043531">
    <property type="term" value="F:ADP binding"/>
    <property type="evidence" value="ECO:0007669"/>
    <property type="project" value="InterPro"/>
</dbReference>
<dbReference type="Pfam" id="PF18052">
    <property type="entry name" value="Rx_N"/>
    <property type="match status" value="1"/>
</dbReference>